<evidence type="ECO:0000313" key="3">
    <source>
        <dbReference type="EMBL" id="MBB3893142.1"/>
    </source>
</evidence>
<evidence type="ECO:0000259" key="2">
    <source>
        <dbReference type="Pfam" id="PF07811"/>
    </source>
</evidence>
<protein>
    <submittedName>
        <fullName evidence="3">Flp pilus assembly protein TadG</fullName>
    </submittedName>
</protein>
<reference evidence="3 4" key="1">
    <citation type="submission" date="2020-08" db="EMBL/GenBank/DDBJ databases">
        <title>Genomic Encyclopedia of Type Strains, Phase IV (KMG-IV): sequencing the most valuable type-strain genomes for metagenomic binning, comparative biology and taxonomic classification.</title>
        <authorList>
            <person name="Goeker M."/>
        </authorList>
    </citation>
    <scope>NUCLEOTIDE SEQUENCE [LARGE SCALE GENOMIC DNA]</scope>
    <source>
        <strain evidence="3 4">DSM 21793</strain>
    </source>
</reference>
<dbReference type="EMBL" id="JACIDK010000007">
    <property type="protein sequence ID" value="MBB3893142.1"/>
    <property type="molecule type" value="Genomic_DNA"/>
</dbReference>
<keyword evidence="1" id="KW-0812">Transmembrane</keyword>
<keyword evidence="1" id="KW-1133">Transmembrane helix</keyword>
<dbReference type="AlphaFoldDB" id="A0A840A710"/>
<feature type="domain" description="TadE-like" evidence="2">
    <location>
        <begin position="12"/>
        <end position="47"/>
    </location>
</feature>
<proteinExistence type="predicted"/>
<organism evidence="3 4">
    <name type="scientific">Phenylobacterium haematophilum</name>
    <dbReference type="NCBI Taxonomy" id="98513"/>
    <lineage>
        <taxon>Bacteria</taxon>
        <taxon>Pseudomonadati</taxon>
        <taxon>Pseudomonadota</taxon>
        <taxon>Alphaproteobacteria</taxon>
        <taxon>Caulobacterales</taxon>
        <taxon>Caulobacteraceae</taxon>
        <taxon>Phenylobacterium</taxon>
    </lineage>
</organism>
<dbReference type="RefSeq" id="WP_183776365.1">
    <property type="nucleotide sequence ID" value="NZ_JACIDK010000007.1"/>
</dbReference>
<dbReference type="Pfam" id="PF07811">
    <property type="entry name" value="TadE"/>
    <property type="match status" value="1"/>
</dbReference>
<evidence type="ECO:0000313" key="4">
    <source>
        <dbReference type="Proteomes" id="UP000530564"/>
    </source>
</evidence>
<evidence type="ECO:0000256" key="1">
    <source>
        <dbReference type="SAM" id="Phobius"/>
    </source>
</evidence>
<gene>
    <name evidence="3" type="ORF">GGQ61_003880</name>
</gene>
<comment type="caution">
    <text evidence="3">The sequence shown here is derived from an EMBL/GenBank/DDBJ whole genome shotgun (WGS) entry which is preliminary data.</text>
</comment>
<feature type="transmembrane region" description="Helical" evidence="1">
    <location>
        <begin position="12"/>
        <end position="32"/>
    </location>
</feature>
<dbReference type="Proteomes" id="UP000530564">
    <property type="component" value="Unassembled WGS sequence"/>
</dbReference>
<accession>A0A840A710</accession>
<keyword evidence="1" id="KW-0472">Membrane</keyword>
<name>A0A840A710_9CAUL</name>
<dbReference type="InterPro" id="IPR012495">
    <property type="entry name" value="TadE-like_dom"/>
</dbReference>
<sequence length="172" mass="18497">MLTRNVLRDRRGSAAVEFAFIVPIVLALYFGMVEATQALLANRRAGALTTAVGDLVTQQAQVSTADVDNIFNASRSIMKPFPVDGLAMRVTSIEINASGTPSAKWTRASGSIAATDVSTVAAAMRTPNTGVLRAETVYTYRTPFQKMLPGTFTFRHKMDLSPRAGVPITFTP</sequence>
<keyword evidence="4" id="KW-1185">Reference proteome</keyword>